<dbReference type="Pfam" id="PF07654">
    <property type="entry name" value="C1-set"/>
    <property type="match status" value="1"/>
</dbReference>
<evidence type="ECO:0000256" key="2">
    <source>
        <dbReference type="ARBA" id="ARBA00022859"/>
    </source>
</evidence>
<dbReference type="GO" id="GO:0002376">
    <property type="term" value="P:immune system process"/>
    <property type="evidence" value="ECO:0007669"/>
    <property type="project" value="UniProtKB-KW"/>
</dbReference>
<dbReference type="GeneTree" id="ENSGT00940000164625"/>
<dbReference type="PANTHER" id="PTHR23268:SF102">
    <property type="entry name" value="IMMUNOGLOBULIN V-SET DOMAIN-CONTAINING PROTEIN"/>
    <property type="match status" value="1"/>
</dbReference>
<dbReference type="STRING" id="30732.ENSOMEP00000019777"/>
<sequence>QCSLLLCCQIHSDAFGLAVDVRQTPAEVLIPPGNQVHLLCNHDKTDFYLMLWYQQTPGTADMKLIGYLYYSQVTMEKEFKDDFKISGDLSGTTAKNGSLVITKAEEKNSAVYFCAASSYEAYFGEGTRLTVLDPTLKVTPPTVRVLEPSENEHKNQQKTLVCVASDFYPDHVSVSWTINDESVTEGVATDGDAVRNSSKGFYRITSRLTVPSNTWFSKSKFSCTVSFFDGTKTTDHPETITSKEKGEFLSSKAGVPKLRPAGRIRPSSTFVIKMIIFLLYTSQKQPSEI</sequence>
<dbReference type="InterPro" id="IPR003597">
    <property type="entry name" value="Ig_C1-set"/>
</dbReference>
<dbReference type="SMART" id="SM00407">
    <property type="entry name" value="IGc1"/>
    <property type="match status" value="1"/>
</dbReference>
<evidence type="ECO:0000256" key="3">
    <source>
        <dbReference type="ARBA" id="ARBA00023319"/>
    </source>
</evidence>
<dbReference type="SMART" id="SM00409">
    <property type="entry name" value="IG"/>
    <property type="match status" value="1"/>
</dbReference>
<keyword evidence="2" id="KW-0391">Immunity</keyword>
<proteinExistence type="predicted"/>
<feature type="domain" description="Ig-like" evidence="4">
    <location>
        <begin position="141"/>
        <end position="241"/>
    </location>
</feature>
<evidence type="ECO:0000313" key="5">
    <source>
        <dbReference type="Ensembl" id="ENSOMEP00000019777.1"/>
    </source>
</evidence>
<evidence type="ECO:0000256" key="1">
    <source>
        <dbReference type="ARBA" id="ARBA00022729"/>
    </source>
</evidence>
<dbReference type="GO" id="GO:0005886">
    <property type="term" value="C:plasma membrane"/>
    <property type="evidence" value="ECO:0007669"/>
    <property type="project" value="TreeGrafter"/>
</dbReference>
<dbReference type="PaxDb" id="30732-ENSOMEP00000019777"/>
<keyword evidence="1" id="KW-0732">Signal</keyword>
<dbReference type="FunFam" id="2.60.40.10:FF:000463">
    <property type="entry name" value="Immunoglobulin heavy constant gamma 1"/>
    <property type="match status" value="1"/>
</dbReference>
<reference evidence="5" key="2">
    <citation type="submission" date="2025-09" db="UniProtKB">
        <authorList>
            <consortium name="Ensembl"/>
        </authorList>
    </citation>
    <scope>IDENTIFICATION</scope>
</reference>
<dbReference type="Pfam" id="PF07686">
    <property type="entry name" value="V-set"/>
    <property type="match status" value="1"/>
</dbReference>
<dbReference type="PROSITE" id="PS50835">
    <property type="entry name" value="IG_LIKE"/>
    <property type="match status" value="2"/>
</dbReference>
<dbReference type="InterPro" id="IPR003599">
    <property type="entry name" value="Ig_sub"/>
</dbReference>
<dbReference type="OMA" id="SWTINDE"/>
<dbReference type="Proteomes" id="UP000261560">
    <property type="component" value="Unplaced"/>
</dbReference>
<dbReference type="InterPro" id="IPR007110">
    <property type="entry name" value="Ig-like_dom"/>
</dbReference>
<evidence type="ECO:0000313" key="6">
    <source>
        <dbReference type="Proteomes" id="UP000261560"/>
    </source>
</evidence>
<feature type="domain" description="Ig-like" evidence="4">
    <location>
        <begin position="19"/>
        <end position="130"/>
    </location>
</feature>
<evidence type="ECO:0000259" key="4">
    <source>
        <dbReference type="PROSITE" id="PS50835"/>
    </source>
</evidence>
<dbReference type="PANTHER" id="PTHR23268">
    <property type="entry name" value="T-CELL RECEPTOR BETA CHAIN"/>
    <property type="match status" value="1"/>
</dbReference>
<dbReference type="InterPro" id="IPR036179">
    <property type="entry name" value="Ig-like_dom_sf"/>
</dbReference>
<dbReference type="InterPro" id="IPR050413">
    <property type="entry name" value="TCR_beta_variable"/>
</dbReference>
<dbReference type="InterPro" id="IPR013783">
    <property type="entry name" value="Ig-like_fold"/>
</dbReference>
<dbReference type="InterPro" id="IPR013106">
    <property type="entry name" value="Ig_V-set"/>
</dbReference>
<accession>A0A3B3CPJ3</accession>
<dbReference type="GO" id="GO:0007166">
    <property type="term" value="P:cell surface receptor signaling pathway"/>
    <property type="evidence" value="ECO:0007669"/>
    <property type="project" value="TreeGrafter"/>
</dbReference>
<dbReference type="Ensembl" id="ENSOMET00000029104.1">
    <property type="protein sequence ID" value="ENSOMEP00000019777.1"/>
    <property type="gene ID" value="ENSOMEG00000021585.1"/>
</dbReference>
<keyword evidence="6" id="KW-1185">Reference proteome</keyword>
<name>A0A3B3CPJ3_ORYME</name>
<dbReference type="SUPFAM" id="SSF48726">
    <property type="entry name" value="Immunoglobulin"/>
    <property type="match status" value="2"/>
</dbReference>
<dbReference type="AlphaFoldDB" id="A0A3B3CPJ3"/>
<keyword evidence="3" id="KW-0393">Immunoglobulin domain</keyword>
<protein>
    <recommendedName>
        <fullName evidence="4">Ig-like domain-containing protein</fullName>
    </recommendedName>
</protein>
<organism evidence="5 6">
    <name type="scientific">Oryzias melastigma</name>
    <name type="common">Marine medaka</name>
    <dbReference type="NCBI Taxonomy" id="30732"/>
    <lineage>
        <taxon>Eukaryota</taxon>
        <taxon>Metazoa</taxon>
        <taxon>Chordata</taxon>
        <taxon>Craniata</taxon>
        <taxon>Vertebrata</taxon>
        <taxon>Euteleostomi</taxon>
        <taxon>Actinopterygii</taxon>
        <taxon>Neopterygii</taxon>
        <taxon>Teleostei</taxon>
        <taxon>Neoteleostei</taxon>
        <taxon>Acanthomorphata</taxon>
        <taxon>Ovalentaria</taxon>
        <taxon>Atherinomorphae</taxon>
        <taxon>Beloniformes</taxon>
        <taxon>Adrianichthyidae</taxon>
        <taxon>Oryziinae</taxon>
        <taxon>Oryzias</taxon>
    </lineage>
</organism>
<reference evidence="5" key="1">
    <citation type="submission" date="2025-08" db="UniProtKB">
        <authorList>
            <consortium name="Ensembl"/>
        </authorList>
    </citation>
    <scope>IDENTIFICATION</scope>
</reference>
<dbReference type="Gene3D" id="2.60.40.10">
    <property type="entry name" value="Immunoglobulins"/>
    <property type="match status" value="2"/>
</dbReference>